<keyword evidence="2" id="KW-1185">Reference proteome</keyword>
<protein>
    <submittedName>
        <fullName evidence="1">Uncharacterized protein</fullName>
    </submittedName>
</protein>
<accession>A0AAN8Z5N1</accession>
<dbReference type="Proteomes" id="UP001370490">
    <property type="component" value="Unassembled WGS sequence"/>
</dbReference>
<comment type="caution">
    <text evidence="1">The sequence shown here is derived from an EMBL/GenBank/DDBJ whole genome shotgun (WGS) entry which is preliminary data.</text>
</comment>
<dbReference type="AlphaFoldDB" id="A0AAN8Z5N1"/>
<proteinExistence type="predicted"/>
<gene>
    <name evidence="1" type="ORF">RJ641_005995</name>
</gene>
<evidence type="ECO:0000313" key="1">
    <source>
        <dbReference type="EMBL" id="KAK6927404.1"/>
    </source>
</evidence>
<organism evidence="1 2">
    <name type="scientific">Dillenia turbinata</name>
    <dbReference type="NCBI Taxonomy" id="194707"/>
    <lineage>
        <taxon>Eukaryota</taxon>
        <taxon>Viridiplantae</taxon>
        <taxon>Streptophyta</taxon>
        <taxon>Embryophyta</taxon>
        <taxon>Tracheophyta</taxon>
        <taxon>Spermatophyta</taxon>
        <taxon>Magnoliopsida</taxon>
        <taxon>eudicotyledons</taxon>
        <taxon>Gunneridae</taxon>
        <taxon>Pentapetalae</taxon>
        <taxon>Dilleniales</taxon>
        <taxon>Dilleniaceae</taxon>
        <taxon>Dillenia</taxon>
    </lineage>
</organism>
<evidence type="ECO:0000313" key="2">
    <source>
        <dbReference type="Proteomes" id="UP001370490"/>
    </source>
</evidence>
<dbReference type="EMBL" id="JBAMMX010000014">
    <property type="protein sequence ID" value="KAK6927404.1"/>
    <property type="molecule type" value="Genomic_DNA"/>
</dbReference>
<reference evidence="1 2" key="1">
    <citation type="submission" date="2023-12" db="EMBL/GenBank/DDBJ databases">
        <title>A high-quality genome assembly for Dillenia turbinata (Dilleniales).</title>
        <authorList>
            <person name="Chanderbali A."/>
        </authorList>
    </citation>
    <scope>NUCLEOTIDE SEQUENCE [LARGE SCALE GENOMIC DNA]</scope>
    <source>
        <strain evidence="1">LSX21</strain>
        <tissue evidence="1">Leaf</tissue>
    </source>
</reference>
<sequence length="145" mass="16857">MKCEIANVTDGDVFELKAWRFPADRVSRKPVSLNPGDRKKFAAKEFDKTQSSPEVSEVIKIFCDSRYINFNLTHYHLRSYSRISLNTDINGLAVVKGFRAPDFPARFRNFWRRITFQGVQNNNLDNEELIYAEVLPQTGTFISFR</sequence>
<name>A0AAN8Z5N1_9MAGN</name>